<protein>
    <submittedName>
        <fullName evidence="2">Uncharacterized protein</fullName>
    </submittedName>
</protein>
<evidence type="ECO:0000313" key="2">
    <source>
        <dbReference type="EMBL" id="CAF4509375.1"/>
    </source>
</evidence>
<feature type="non-terminal residue" evidence="2">
    <location>
        <position position="70"/>
    </location>
</feature>
<keyword evidence="1" id="KW-1133">Transmembrane helix</keyword>
<dbReference type="InterPro" id="IPR036739">
    <property type="entry name" value="SLC41_membr_dom_sf"/>
</dbReference>
<dbReference type="Proteomes" id="UP000676336">
    <property type="component" value="Unassembled WGS sequence"/>
</dbReference>
<dbReference type="EMBL" id="CAJOBI010083765">
    <property type="protein sequence ID" value="CAF4509375.1"/>
    <property type="molecule type" value="Genomic_DNA"/>
</dbReference>
<proteinExistence type="predicted"/>
<feature type="non-terminal residue" evidence="2">
    <location>
        <position position="1"/>
    </location>
</feature>
<dbReference type="GO" id="GO:0008324">
    <property type="term" value="F:monoatomic cation transmembrane transporter activity"/>
    <property type="evidence" value="ECO:0007669"/>
    <property type="project" value="InterPro"/>
</dbReference>
<dbReference type="Gene3D" id="1.10.357.20">
    <property type="entry name" value="SLC41 divalent cation transporters, integral membrane domain"/>
    <property type="match status" value="1"/>
</dbReference>
<accession>A0A8S2XU64</accession>
<feature type="transmembrane region" description="Helical" evidence="1">
    <location>
        <begin position="22"/>
        <end position="47"/>
    </location>
</feature>
<evidence type="ECO:0000256" key="1">
    <source>
        <dbReference type="SAM" id="Phobius"/>
    </source>
</evidence>
<reference evidence="2" key="1">
    <citation type="submission" date="2021-02" db="EMBL/GenBank/DDBJ databases">
        <authorList>
            <person name="Nowell W R."/>
        </authorList>
    </citation>
    <scope>NUCLEOTIDE SEQUENCE</scope>
</reference>
<dbReference type="AlphaFoldDB" id="A0A8S2XU64"/>
<keyword evidence="1" id="KW-0472">Membrane</keyword>
<organism evidence="2 3">
    <name type="scientific">Rotaria magnacalcarata</name>
    <dbReference type="NCBI Taxonomy" id="392030"/>
    <lineage>
        <taxon>Eukaryota</taxon>
        <taxon>Metazoa</taxon>
        <taxon>Spiralia</taxon>
        <taxon>Gnathifera</taxon>
        <taxon>Rotifera</taxon>
        <taxon>Eurotatoria</taxon>
        <taxon>Bdelloidea</taxon>
        <taxon>Philodinida</taxon>
        <taxon>Philodinidae</taxon>
        <taxon>Rotaria</taxon>
    </lineage>
</organism>
<gene>
    <name evidence="2" type="ORF">SMN809_LOCUS35286</name>
</gene>
<comment type="caution">
    <text evidence="2">The sequence shown here is derived from an EMBL/GenBank/DDBJ whole genome shotgun (WGS) entry which is preliminary data.</text>
</comment>
<keyword evidence="1" id="KW-0812">Transmembrane</keyword>
<evidence type="ECO:0000313" key="3">
    <source>
        <dbReference type="Proteomes" id="UP000676336"/>
    </source>
</evidence>
<name>A0A8S2XU64_9BILA</name>
<sequence length="70" mass="7418">LIIGTAVTSIGFVRVWLEERGAILPSITIGLALFCIITTSILLGTLLPIILQCVLHIDAAHAGPIIQVIM</sequence>